<accession>A0A4Q7UZ47</accession>
<dbReference type="EMBL" id="SHKL01000001">
    <property type="protein sequence ID" value="RZT86281.1"/>
    <property type="molecule type" value="Genomic_DNA"/>
</dbReference>
<feature type="transmembrane region" description="Helical" evidence="6">
    <location>
        <begin position="716"/>
        <end position="740"/>
    </location>
</feature>
<feature type="transmembrane region" description="Helical" evidence="6">
    <location>
        <begin position="245"/>
        <end position="270"/>
    </location>
</feature>
<keyword evidence="3 6" id="KW-0812">Transmembrane</keyword>
<feature type="transmembrane region" description="Helical" evidence="6">
    <location>
        <begin position="467"/>
        <end position="489"/>
    </location>
</feature>
<dbReference type="GO" id="GO:0005886">
    <property type="term" value="C:plasma membrane"/>
    <property type="evidence" value="ECO:0007669"/>
    <property type="project" value="UniProtKB-SubCell"/>
</dbReference>
<keyword evidence="4 6" id="KW-1133">Transmembrane helix</keyword>
<evidence type="ECO:0000256" key="5">
    <source>
        <dbReference type="ARBA" id="ARBA00023136"/>
    </source>
</evidence>
<feature type="transmembrane region" description="Helical" evidence="6">
    <location>
        <begin position="12"/>
        <end position="34"/>
    </location>
</feature>
<evidence type="ECO:0000256" key="3">
    <source>
        <dbReference type="ARBA" id="ARBA00022692"/>
    </source>
</evidence>
<feature type="domain" description="ABC3 transporter permease C-terminal" evidence="7">
    <location>
        <begin position="676"/>
        <end position="789"/>
    </location>
</feature>
<evidence type="ECO:0000256" key="1">
    <source>
        <dbReference type="ARBA" id="ARBA00004651"/>
    </source>
</evidence>
<dbReference type="Proteomes" id="UP000291591">
    <property type="component" value="Unassembled WGS sequence"/>
</dbReference>
<feature type="domain" description="ABC3 transporter permease C-terminal" evidence="7">
    <location>
        <begin position="248"/>
        <end position="367"/>
    </location>
</feature>
<dbReference type="RefSeq" id="WP_130290603.1">
    <property type="nucleotide sequence ID" value="NZ_SHKL01000001.1"/>
</dbReference>
<name>A0A4Q7UZ47_PSEST</name>
<dbReference type="Pfam" id="PF02687">
    <property type="entry name" value="FtsX"/>
    <property type="match status" value="2"/>
</dbReference>
<dbReference type="InterPro" id="IPR003838">
    <property type="entry name" value="ABC3_permease_C"/>
</dbReference>
<feature type="transmembrane region" description="Helical" evidence="6">
    <location>
        <begin position="297"/>
        <end position="320"/>
    </location>
</feature>
<dbReference type="AlphaFoldDB" id="A0A4Q7UZ47"/>
<gene>
    <name evidence="8" type="ORF">EV383_3173</name>
</gene>
<feature type="transmembrane region" description="Helical" evidence="6">
    <location>
        <begin position="340"/>
        <end position="360"/>
    </location>
</feature>
<reference evidence="8 9" key="1">
    <citation type="submission" date="2019-02" db="EMBL/GenBank/DDBJ databases">
        <title>Sequencing the genomes of 1000 actinobacteria strains.</title>
        <authorList>
            <person name="Klenk H.-P."/>
        </authorList>
    </citation>
    <scope>NUCLEOTIDE SEQUENCE [LARGE SCALE GENOMIC DNA]</scope>
    <source>
        <strain evidence="8 9">DSM 45779</strain>
    </source>
</reference>
<comment type="caution">
    <text evidence="8">The sequence shown here is derived from an EMBL/GenBank/DDBJ whole genome shotgun (WGS) entry which is preliminary data.</text>
</comment>
<keyword evidence="5 6" id="KW-0472">Membrane</keyword>
<feature type="transmembrane region" description="Helical" evidence="6">
    <location>
        <begin position="672"/>
        <end position="695"/>
    </location>
</feature>
<feature type="transmembrane region" description="Helical" evidence="6">
    <location>
        <begin position="388"/>
        <end position="408"/>
    </location>
</feature>
<evidence type="ECO:0000313" key="9">
    <source>
        <dbReference type="Proteomes" id="UP000291591"/>
    </source>
</evidence>
<feature type="transmembrane region" description="Helical" evidence="6">
    <location>
        <begin position="420"/>
        <end position="446"/>
    </location>
</feature>
<dbReference type="PANTHER" id="PTHR30287:SF1">
    <property type="entry name" value="INNER MEMBRANE PROTEIN"/>
    <property type="match status" value="1"/>
</dbReference>
<evidence type="ECO:0000256" key="6">
    <source>
        <dbReference type="SAM" id="Phobius"/>
    </source>
</evidence>
<evidence type="ECO:0000256" key="2">
    <source>
        <dbReference type="ARBA" id="ARBA00022475"/>
    </source>
</evidence>
<comment type="subcellular location">
    <subcellularLocation>
        <location evidence="1">Cell membrane</location>
        <topology evidence="1">Multi-pass membrane protein</topology>
    </subcellularLocation>
</comment>
<evidence type="ECO:0000313" key="8">
    <source>
        <dbReference type="EMBL" id="RZT86281.1"/>
    </source>
</evidence>
<dbReference type="PANTHER" id="PTHR30287">
    <property type="entry name" value="MEMBRANE COMPONENT OF PREDICTED ABC SUPERFAMILY METABOLITE UPTAKE TRANSPORTER"/>
    <property type="match status" value="1"/>
</dbReference>
<sequence length="793" mass="79425">MIAWANLRERWPSFVATFLAVVVGTGLVGATLLVQDSAQPDVQPRLRSTAVLAVAPEAGTNRSFYPGGSVPWSPTEADALVRDLAAVPGVAAAVPDRSFYAQAFPDGRPAGDPDDDEAGHGWSSLALGPYRLVDGAGPRAPGEVVVDSALGVDVGAPLTVHLATGPQTYRVTGTVDGPGLYVSDAEARVREPGVRAIGILAAPGADVTRGTSAVVEGRGSLLIGSQRAVVEPGWVAHQRFLGTQVIAAMALVAVFTTVFVVATTLTLGIAGRRRELGLLRAIGAEPRRVRRMVLGEAAGIGLAGGVVGAVAACALAPVLVEVLEGLGAAPTGLALRITPGPLVVAVVLGVAVSVAGAWGASRTAARTLPSDALRDATAEHRPMTRGRLIGAAAALGVGVVLVVAAALTGSDARVGLGLGAGAALVVAATAFAPLVIGPLVGVRAFGRGFASAVPMLVRAEVRAAGRRSAATAAPVIAAVGAAVLLTGMVDTMAVAYPAEQTRQLAGQTLIDADGAPGLGDDVLREVGAPPGTRAPLPTQVFVPGSGAPSDTTVVDAIGTLDRALVAPGEAVLSEPMAAALGARAGSTLPVRFVDGETASLQVRAVLPVDPTRGDLAVARDTVRSHDPSALTDAVFVPSDRAPAAVGPGATVRDAQSYALADYETDARLTDGLVALLVAMSVGYSGLAVANGTATAAHGRRRDLAVLRTAGATRAQLVRIALAETGAVVVVGILLGLLVTIPPLVGVASGLSEATGTRVTLQLDPTTLSATALGCLGLALVSTFVVTCRTTRAV</sequence>
<keyword evidence="2" id="KW-1003">Cell membrane</keyword>
<organism evidence="8 9">
    <name type="scientific">Pseudonocardia sediminis</name>
    <dbReference type="NCBI Taxonomy" id="1397368"/>
    <lineage>
        <taxon>Bacteria</taxon>
        <taxon>Bacillati</taxon>
        <taxon>Actinomycetota</taxon>
        <taxon>Actinomycetes</taxon>
        <taxon>Pseudonocardiales</taxon>
        <taxon>Pseudonocardiaceae</taxon>
        <taxon>Pseudonocardia</taxon>
    </lineage>
</organism>
<dbReference type="OrthoDB" id="3223244at2"/>
<dbReference type="InterPro" id="IPR038766">
    <property type="entry name" value="Membrane_comp_ABC_pdt"/>
</dbReference>
<evidence type="ECO:0000256" key="4">
    <source>
        <dbReference type="ARBA" id="ARBA00022989"/>
    </source>
</evidence>
<feature type="transmembrane region" description="Helical" evidence="6">
    <location>
        <begin position="767"/>
        <end position="787"/>
    </location>
</feature>
<keyword evidence="9" id="KW-1185">Reference proteome</keyword>
<protein>
    <submittedName>
        <fullName evidence="8">Putative ABC transport system permease protein</fullName>
    </submittedName>
</protein>
<evidence type="ECO:0000259" key="7">
    <source>
        <dbReference type="Pfam" id="PF02687"/>
    </source>
</evidence>
<proteinExistence type="predicted"/>